<reference evidence="2" key="1">
    <citation type="submission" date="2023-10" db="EMBL/GenBank/DDBJ databases">
        <authorList>
            <person name="Chen Y."/>
            <person name="Shah S."/>
            <person name="Dougan E. K."/>
            <person name="Thang M."/>
            <person name="Chan C."/>
        </authorList>
    </citation>
    <scope>NUCLEOTIDE SEQUENCE [LARGE SCALE GENOMIC DNA]</scope>
</reference>
<evidence type="ECO:0000313" key="3">
    <source>
        <dbReference type="Proteomes" id="UP001189429"/>
    </source>
</evidence>
<feature type="coiled-coil region" evidence="1">
    <location>
        <begin position="91"/>
        <end position="118"/>
    </location>
</feature>
<dbReference type="Proteomes" id="UP001189429">
    <property type="component" value="Unassembled WGS sequence"/>
</dbReference>
<protein>
    <submittedName>
        <fullName evidence="2">Uncharacterized protein</fullName>
    </submittedName>
</protein>
<accession>A0ABN9UB09</accession>
<keyword evidence="1" id="KW-0175">Coiled coil</keyword>
<gene>
    <name evidence="2" type="ORF">PCOR1329_LOCUS46871</name>
</gene>
<proteinExistence type="predicted"/>
<evidence type="ECO:0000313" key="2">
    <source>
        <dbReference type="EMBL" id="CAK0856483.1"/>
    </source>
</evidence>
<keyword evidence="3" id="KW-1185">Reference proteome</keyword>
<organism evidence="2 3">
    <name type="scientific">Prorocentrum cordatum</name>
    <dbReference type="NCBI Taxonomy" id="2364126"/>
    <lineage>
        <taxon>Eukaryota</taxon>
        <taxon>Sar</taxon>
        <taxon>Alveolata</taxon>
        <taxon>Dinophyceae</taxon>
        <taxon>Prorocentrales</taxon>
        <taxon>Prorocentraceae</taxon>
        <taxon>Prorocentrum</taxon>
    </lineage>
</organism>
<evidence type="ECO:0000256" key="1">
    <source>
        <dbReference type="SAM" id="Coils"/>
    </source>
</evidence>
<comment type="caution">
    <text evidence="2">The sequence shown here is derived from an EMBL/GenBank/DDBJ whole genome shotgun (WGS) entry which is preliminary data.</text>
</comment>
<dbReference type="EMBL" id="CAUYUJ010015638">
    <property type="protein sequence ID" value="CAK0856483.1"/>
    <property type="molecule type" value="Genomic_DNA"/>
</dbReference>
<name>A0ABN9UB09_9DINO</name>
<sequence>MRARPTLEGLVEGSRLPVLHHGDDCYHERLLSQPVIRSAGHWVAATPDFEVYDEVHSAAPATAGIGGADGTGVLEKAKAVVSRAQRALRSGRELSNDYQAMKERRKSLEERNALKGEKVLSIGTGGRYWPSCRLSWPPSFALFKMGDGPAGGPPRELLPCPPPFPLAKGPEVAAGCRSVRRRAAARQHWQAWCNRGVIALNELFGHPVPAGDDDSTPLSAGQLSCLEELKDACRAVGPPRAGLGDAAGASRELCGARAGYAFEADAAGLPCPYRAGAVSLPPVSSKPVEFSNVLDGRELKMWSDWRSRLLRLLGSSACEAPSGARRVLG</sequence>